<name>A0A2G9XC15_UNCKA</name>
<reference evidence="1 2" key="1">
    <citation type="submission" date="2017-09" db="EMBL/GenBank/DDBJ databases">
        <title>Depth-based differentiation of microbial function through sediment-hosted aquifers and enrichment of novel symbionts in the deep terrestrial subsurface.</title>
        <authorList>
            <person name="Probst A.J."/>
            <person name="Ladd B."/>
            <person name="Jarett J.K."/>
            <person name="Geller-Mcgrath D.E."/>
            <person name="Sieber C.M."/>
            <person name="Emerson J.B."/>
            <person name="Anantharaman K."/>
            <person name="Thomas B.C."/>
            <person name="Malmstrom R."/>
            <person name="Stieglmeier M."/>
            <person name="Klingl A."/>
            <person name="Woyke T."/>
            <person name="Ryan C.M."/>
            <person name="Banfield J.F."/>
        </authorList>
    </citation>
    <scope>NUCLEOTIDE SEQUENCE [LARGE SCALE GENOMIC DNA]</scope>
    <source>
        <strain evidence="1">CG23_combo_of_CG06-09_8_20_14_all_40_14</strain>
    </source>
</reference>
<evidence type="ECO:0008006" key="3">
    <source>
        <dbReference type="Google" id="ProtNLM"/>
    </source>
</evidence>
<dbReference type="Pfam" id="PF01371">
    <property type="entry name" value="Trp_repressor"/>
    <property type="match status" value="1"/>
</dbReference>
<organism evidence="1 2">
    <name type="scientific">candidate division WWE3 bacterium CG23_combo_of_CG06-09_8_20_14_all_40_14</name>
    <dbReference type="NCBI Taxonomy" id="1975095"/>
    <lineage>
        <taxon>Bacteria</taxon>
        <taxon>Katanobacteria</taxon>
    </lineage>
</organism>
<evidence type="ECO:0000313" key="2">
    <source>
        <dbReference type="Proteomes" id="UP000231388"/>
    </source>
</evidence>
<dbReference type="InterPro" id="IPR000831">
    <property type="entry name" value="Trp_repress"/>
</dbReference>
<comment type="caution">
    <text evidence="1">The sequence shown here is derived from an EMBL/GenBank/DDBJ whole genome shotgun (WGS) entry which is preliminary data.</text>
</comment>
<dbReference type="InterPro" id="IPR038116">
    <property type="entry name" value="TrpR-like_sf"/>
</dbReference>
<dbReference type="GO" id="GO:0043565">
    <property type="term" value="F:sequence-specific DNA binding"/>
    <property type="evidence" value="ECO:0007669"/>
    <property type="project" value="InterPro"/>
</dbReference>
<sequence length="137" mass="16222">MSRRYRYLNKDFWFSALNKIRHAFLAADNGEEVDKIINAVLTSDEKMKIGRRIEIVEYLLEEAPYEEIVKELKVGKATVISVAKKLEGNKEGYDFIFRRQKKVEREFKQNAYIKVGPSMLLHKKTEYTGFKRKDVKR</sequence>
<gene>
    <name evidence="1" type="ORF">COX53_02055</name>
</gene>
<proteinExistence type="predicted"/>
<accession>A0A2G9XC15</accession>
<dbReference type="InterPro" id="IPR010921">
    <property type="entry name" value="Trp_repressor/repl_initiator"/>
</dbReference>
<dbReference type="AlphaFoldDB" id="A0A2G9XC15"/>
<dbReference type="Gene3D" id="1.10.1270.10">
    <property type="entry name" value="TrpR-like"/>
    <property type="match status" value="1"/>
</dbReference>
<dbReference type="GO" id="GO:0003700">
    <property type="term" value="F:DNA-binding transcription factor activity"/>
    <property type="evidence" value="ECO:0007669"/>
    <property type="project" value="InterPro"/>
</dbReference>
<dbReference type="SUPFAM" id="SSF48295">
    <property type="entry name" value="TrpR-like"/>
    <property type="match status" value="1"/>
</dbReference>
<evidence type="ECO:0000313" key="1">
    <source>
        <dbReference type="EMBL" id="PIP04525.1"/>
    </source>
</evidence>
<protein>
    <recommendedName>
        <fullName evidence="3">TrpR like protein, YerC/YecD</fullName>
    </recommendedName>
</protein>
<dbReference type="Proteomes" id="UP000231388">
    <property type="component" value="Unassembled WGS sequence"/>
</dbReference>
<dbReference type="EMBL" id="PCQY01000026">
    <property type="protein sequence ID" value="PIP04525.1"/>
    <property type="molecule type" value="Genomic_DNA"/>
</dbReference>